<proteinExistence type="predicted"/>
<reference evidence="1" key="1">
    <citation type="submission" date="2021-03" db="EMBL/GenBank/DDBJ databases">
        <authorList>
            <consortium name="Genoscope - CEA"/>
            <person name="William W."/>
        </authorList>
    </citation>
    <scope>NUCLEOTIDE SEQUENCE</scope>
    <source>
        <strain evidence="1">Doubled-haploid Pahang</strain>
    </source>
</reference>
<protein>
    <submittedName>
        <fullName evidence="1">(wild Malaysian banana) hypothetical protein</fullName>
    </submittedName>
</protein>
<gene>
    <name evidence="1" type="ORF">GSMUA_98780.1</name>
</gene>
<dbReference type="EMBL" id="HG996466">
    <property type="protein sequence ID" value="CAG1860574.1"/>
    <property type="molecule type" value="Genomic_DNA"/>
</dbReference>
<sequence>MKVRATSISTTTTTVSASELLLFVGLDNDVRPGVGGTGEHVACLDLIVVEEAGVRLVHLTLDDLAGAGGAGAGAARVRQADARLLGVVEDVHVVRAVELEFAFGEDQLHLVGGHGAHSPPPGVDPEQWVPGLGQGGREAEACARIAPGEAGAEGCTAEGGAGGGCCHGEREAENCWLSREDGWSGCR</sequence>
<organism evidence="1">
    <name type="scientific">Musa acuminata subsp. malaccensis</name>
    <name type="common">Wild banana</name>
    <name type="synonym">Musa malaccensis</name>
    <dbReference type="NCBI Taxonomy" id="214687"/>
    <lineage>
        <taxon>Eukaryota</taxon>
        <taxon>Viridiplantae</taxon>
        <taxon>Streptophyta</taxon>
        <taxon>Embryophyta</taxon>
        <taxon>Tracheophyta</taxon>
        <taxon>Spermatophyta</taxon>
        <taxon>Magnoliopsida</taxon>
        <taxon>Liliopsida</taxon>
        <taxon>Zingiberales</taxon>
        <taxon>Musaceae</taxon>
        <taxon>Musa</taxon>
    </lineage>
</organism>
<accession>A0A8D7B320</accession>
<dbReference type="AlphaFoldDB" id="A0A8D7B320"/>
<evidence type="ECO:0000313" key="1">
    <source>
        <dbReference type="EMBL" id="CAG1860574.1"/>
    </source>
</evidence>
<name>A0A8D7B320_MUSAM</name>